<evidence type="ECO:0000256" key="2">
    <source>
        <dbReference type="ARBA" id="ARBA00006574"/>
    </source>
</evidence>
<feature type="compositionally biased region" description="Basic and acidic residues" evidence="9">
    <location>
        <begin position="480"/>
        <end position="496"/>
    </location>
</feature>
<organism evidence="11 12">
    <name type="scientific">Momordica charantia</name>
    <name type="common">Bitter gourd</name>
    <name type="synonym">Balsam pear</name>
    <dbReference type="NCBI Taxonomy" id="3673"/>
    <lineage>
        <taxon>Eukaryota</taxon>
        <taxon>Viridiplantae</taxon>
        <taxon>Streptophyta</taxon>
        <taxon>Embryophyta</taxon>
        <taxon>Tracheophyta</taxon>
        <taxon>Spermatophyta</taxon>
        <taxon>Magnoliopsida</taxon>
        <taxon>eudicotyledons</taxon>
        <taxon>Gunneridae</taxon>
        <taxon>Pentapetalae</taxon>
        <taxon>rosids</taxon>
        <taxon>fabids</taxon>
        <taxon>Cucurbitales</taxon>
        <taxon>Cucurbitaceae</taxon>
        <taxon>Momordiceae</taxon>
        <taxon>Momordica</taxon>
    </lineage>
</organism>
<evidence type="ECO:0000256" key="5">
    <source>
        <dbReference type="ARBA" id="ARBA00022989"/>
    </source>
</evidence>
<feature type="transmembrane region" description="Helical" evidence="10">
    <location>
        <begin position="69"/>
        <end position="89"/>
    </location>
</feature>
<keyword evidence="11" id="KW-1185">Reference proteome</keyword>
<dbReference type="GeneID" id="111017485"/>
<keyword evidence="6 8" id="KW-0472">Membrane</keyword>
<dbReference type="GO" id="GO:0016020">
    <property type="term" value="C:membrane"/>
    <property type="evidence" value="ECO:0007669"/>
    <property type="project" value="UniProtKB-SubCell"/>
</dbReference>
<keyword evidence="3 8" id="KW-0812">Transmembrane</keyword>
<evidence type="ECO:0000256" key="9">
    <source>
        <dbReference type="SAM" id="MobiDB-lite"/>
    </source>
</evidence>
<feature type="region of interest" description="Disordered" evidence="9">
    <location>
        <begin position="343"/>
        <end position="365"/>
    </location>
</feature>
<comment type="subcellular location">
    <subcellularLocation>
        <location evidence="1 8">Membrane</location>
        <topology evidence="1 8">Multi-pass membrane protein</topology>
    </subcellularLocation>
</comment>
<feature type="transmembrane region" description="Helical" evidence="10">
    <location>
        <begin position="427"/>
        <end position="448"/>
    </location>
</feature>
<name>A0A6J1D5I9_MOMCH</name>
<dbReference type="PANTHER" id="PTHR31942">
    <property type="entry name" value="MLO-LIKE PROTEIN 1"/>
    <property type="match status" value="1"/>
</dbReference>
<evidence type="ECO:0000256" key="6">
    <source>
        <dbReference type="ARBA" id="ARBA00023136"/>
    </source>
</evidence>
<dbReference type="KEGG" id="mcha:111017485"/>
<feature type="compositionally biased region" description="Low complexity" evidence="9">
    <location>
        <begin position="509"/>
        <end position="520"/>
    </location>
</feature>
<evidence type="ECO:0000256" key="10">
    <source>
        <dbReference type="SAM" id="Phobius"/>
    </source>
</evidence>
<comment type="domain">
    <text evidence="8">The C-terminus contains a calmodulin-binding domain, which binds calmodulin in a calcium-dependent fashion.</text>
</comment>
<evidence type="ECO:0000313" key="12">
    <source>
        <dbReference type="RefSeq" id="XP_022148939.1"/>
    </source>
</evidence>
<feature type="transmembrane region" description="Helical" evidence="10">
    <location>
        <begin position="384"/>
        <end position="407"/>
    </location>
</feature>
<dbReference type="Pfam" id="PF03094">
    <property type="entry name" value="Mlo"/>
    <property type="match status" value="1"/>
</dbReference>
<dbReference type="Proteomes" id="UP000504603">
    <property type="component" value="Unplaced"/>
</dbReference>
<feature type="transmembrane region" description="Helical" evidence="10">
    <location>
        <begin position="155"/>
        <end position="178"/>
    </location>
</feature>
<evidence type="ECO:0000256" key="3">
    <source>
        <dbReference type="ARBA" id="ARBA00022692"/>
    </source>
</evidence>
<dbReference type="InterPro" id="IPR004326">
    <property type="entry name" value="Mlo"/>
</dbReference>
<evidence type="ECO:0000256" key="7">
    <source>
        <dbReference type="ARBA" id="ARBA00023265"/>
    </source>
</evidence>
<feature type="region of interest" description="Disordered" evidence="9">
    <location>
        <begin position="479"/>
        <end position="520"/>
    </location>
</feature>
<keyword evidence="7 8" id="KW-0568">Pathogenesis-related protein</keyword>
<proteinExistence type="inferred from homology"/>
<comment type="function">
    <text evidence="8">May be involved in modulation of pathogen defense and leaf cell death.</text>
</comment>
<evidence type="ECO:0000256" key="4">
    <source>
        <dbReference type="ARBA" id="ARBA00022821"/>
    </source>
</evidence>
<dbReference type="OrthoDB" id="1388414at2759"/>
<keyword evidence="5 8" id="KW-1133">Transmembrane helix</keyword>
<dbReference type="GO" id="GO:0006952">
    <property type="term" value="P:defense response"/>
    <property type="evidence" value="ECO:0007669"/>
    <property type="project" value="UniProtKB-KW"/>
</dbReference>
<comment type="similarity">
    <text evidence="2 8">Belongs to the MLO family.</text>
</comment>
<keyword evidence="8" id="KW-0112">Calmodulin-binding</keyword>
<dbReference type="PANTHER" id="PTHR31942:SF54">
    <property type="entry name" value="MLO-LIKE PROTEIN 13"/>
    <property type="match status" value="1"/>
</dbReference>
<reference evidence="12" key="1">
    <citation type="submission" date="2025-08" db="UniProtKB">
        <authorList>
            <consortium name="RefSeq"/>
        </authorList>
    </citation>
    <scope>IDENTIFICATION</scope>
    <source>
        <strain evidence="12">OHB3-1</strain>
    </source>
</reference>
<evidence type="ECO:0000256" key="8">
    <source>
        <dbReference type="RuleBase" id="RU280816"/>
    </source>
</evidence>
<sequence>MEAEGGFVVHEPPNAKFEFTPTWIVAVVCSIIVLISFCAERGLHHLGKWLQRKGQDALYDALQKLKEELMILGFISLLLTVSQGAIGHFCMPPDFANYMLPCKRNASVVHHFSSSPTFIGDNNIGRRLLSTQTNVQHCSRKGKVPLLSLEALHQLHIFIFVLAVVHVIFCATTMLLAAAKIRLWKSWEDSIPERGVQISRSGKASQDAEFVERAQGFWRKAAVIGWVVAFVKQFHGSITKSDYISLRRGFIEEHCPRSPNFDFYGYVTRTLENDFKKVVGISWYLWVFVVLFLLLNLEGWHTYFWLSFLPLILLLLVGAKLEFIITRMAQELNLRIEDKEEQKEQEQKQEHQRTNQTVQHKKKKHFGHEVKPSDEHFWFARPSLVLLLIHFILFQNSFEIAFFFWIWTTYGFKSCIMEKAVFVITRLFLGALVQVLCSYSTLPLYTLVTQMGSTFKKGMFGKTIEELLISWAKETRRKREAAEKSEQSQRSTHHDIASTSQPSSQVVQIPPIHHPSSSSI</sequence>
<feature type="compositionally biased region" description="Polar residues" evidence="9">
    <location>
        <begin position="497"/>
        <end position="507"/>
    </location>
</feature>
<evidence type="ECO:0000313" key="11">
    <source>
        <dbReference type="Proteomes" id="UP000504603"/>
    </source>
</evidence>
<gene>
    <name evidence="12" type="primary">LOC111017485</name>
    <name evidence="8" type="synonym">MLO</name>
</gene>
<dbReference type="AlphaFoldDB" id="A0A6J1D5I9"/>
<evidence type="ECO:0000256" key="1">
    <source>
        <dbReference type="ARBA" id="ARBA00004141"/>
    </source>
</evidence>
<protein>
    <recommendedName>
        <fullName evidence="8">MLO-like protein</fullName>
    </recommendedName>
</protein>
<dbReference type="RefSeq" id="XP_022148939.1">
    <property type="nucleotide sequence ID" value="XM_022293247.1"/>
</dbReference>
<feature type="compositionally biased region" description="Basic and acidic residues" evidence="9">
    <location>
        <begin position="343"/>
        <end position="353"/>
    </location>
</feature>
<feature type="transmembrane region" description="Helical" evidence="10">
    <location>
        <begin position="303"/>
        <end position="325"/>
    </location>
</feature>
<feature type="transmembrane region" description="Helical" evidence="10">
    <location>
        <begin position="23"/>
        <end position="43"/>
    </location>
</feature>
<dbReference type="GO" id="GO:0005516">
    <property type="term" value="F:calmodulin binding"/>
    <property type="evidence" value="ECO:0007669"/>
    <property type="project" value="UniProtKB-KW"/>
</dbReference>
<feature type="transmembrane region" description="Helical" evidence="10">
    <location>
        <begin position="278"/>
        <end position="297"/>
    </location>
</feature>
<keyword evidence="4 8" id="KW-0611">Plant defense</keyword>
<accession>A0A6J1D5I9</accession>